<dbReference type="EMBL" id="WNXC01000001">
    <property type="protein sequence ID" value="MBB2148783.1"/>
    <property type="molecule type" value="Genomic_DNA"/>
</dbReference>
<gene>
    <name evidence="1" type="ORF">GM920_07650</name>
</gene>
<sequence length="718" mass="76164">MAEKNFPEGYARLNDPAAGTKFIVARASDGKMYYVLLSDILNGTLKASDLEAYQLKLASGSTIKTINGQSILGSGDVTIVGGGGEVDITKIANAWGQREYELNELATLEVNKIEYLFRSAQAGNSSKPTLDAVGSWLKTEYTSAIPRHQDDIYFNTGYWAHQPMNLDGVLYDFVYESLVDDNVGNSLFNPNPLFWKFVGDLKGDYVAGRSYKDLEMVKDSTDGGRIYISKKAYNYAPLSDLWAPNKWTLLGAKEVDLTPINDKVSSITRRVVELENKPPGSSETKQTILAKLGAIALTGSNTGDQDLSGKVDKVVGKSLISDTEITRLAGVANVDISGKVDKVPGKSLVPDTEIVRLAGLANQDISGKANLIGGVLATEELPEIPLEKMAVGLLSPLQFEPLPDGNIGIKTSYLQSLGLGGGGNVTPGAPTNPVVNDTLDTFTVTPPSGYLGADLETQIKSAGVWGAWTPNTSATFNVGNVAIPIGDIQTRVKAASGRNASAAVASTSAFTVSGGGGYIVENTYLLNFCSEYGSFPETPPPYFNSLKPSNSLIQVDNGFTSPVLINDKNIASAMKLTNTGAFSGASGMVSSDQDAAGETSVFENSAVNTAWNINGGTNAKIKITGLKTGKFYQIYGLMPVSATDSVRGFVIAGVTKNKTATTILGSFPVKANGLNDPQWIVYNNITGSEVEIAVKRVSGDYGAFLSMIVIEESNTTKP</sequence>
<evidence type="ECO:0008006" key="3">
    <source>
        <dbReference type="Google" id="ProtNLM"/>
    </source>
</evidence>
<accession>A0ABR6EWG7</accession>
<comment type="caution">
    <text evidence="1">The sequence shown here is derived from an EMBL/GenBank/DDBJ whole genome shotgun (WGS) entry which is preliminary data.</text>
</comment>
<evidence type="ECO:0000313" key="2">
    <source>
        <dbReference type="Proteomes" id="UP000636110"/>
    </source>
</evidence>
<protein>
    <recommendedName>
        <fullName evidence="3">Tail fiber protein</fullName>
    </recommendedName>
</protein>
<reference evidence="1 2" key="1">
    <citation type="submission" date="2019-11" db="EMBL/GenBank/DDBJ databases">
        <title>Description of Pedobacter sp. LMG 31462T.</title>
        <authorList>
            <person name="Carlier A."/>
            <person name="Qi S."/>
            <person name="Vandamme P."/>
        </authorList>
    </citation>
    <scope>NUCLEOTIDE SEQUENCE [LARGE SCALE GENOMIC DNA]</scope>
    <source>
        <strain evidence="1 2">LMG 31462</strain>
    </source>
</reference>
<name>A0ABR6EWG7_9SPHI</name>
<evidence type="ECO:0000313" key="1">
    <source>
        <dbReference type="EMBL" id="MBB2148783.1"/>
    </source>
</evidence>
<organism evidence="1 2">
    <name type="scientific">Pedobacter gandavensis</name>
    <dbReference type="NCBI Taxonomy" id="2679963"/>
    <lineage>
        <taxon>Bacteria</taxon>
        <taxon>Pseudomonadati</taxon>
        <taxon>Bacteroidota</taxon>
        <taxon>Sphingobacteriia</taxon>
        <taxon>Sphingobacteriales</taxon>
        <taxon>Sphingobacteriaceae</taxon>
        <taxon>Pedobacter</taxon>
    </lineage>
</organism>
<keyword evidence="2" id="KW-1185">Reference proteome</keyword>
<dbReference type="RefSeq" id="WP_182955093.1">
    <property type="nucleotide sequence ID" value="NZ_WNXC01000001.1"/>
</dbReference>
<proteinExistence type="predicted"/>
<dbReference type="Proteomes" id="UP000636110">
    <property type="component" value="Unassembled WGS sequence"/>
</dbReference>